<sequence>MSTHYVNFYPYKEVVKYDNGDLSIVSNYIGDALTHTEFIDELILEGKEYPNECLSIASKIGIYYKEKGSII</sequence>
<reference evidence="1 2" key="1">
    <citation type="submission" date="2019-03" db="EMBL/GenBank/DDBJ databases">
        <authorList>
            <person name="Jensen L."/>
            <person name="Storgaard J."/>
            <person name="Sulaj E."/>
            <person name="Schramm A."/>
            <person name="Marshall I.P.G."/>
        </authorList>
    </citation>
    <scope>NUCLEOTIDE SEQUENCE [LARGE SCALE GENOMIC DNA]</scope>
    <source>
        <strain evidence="1 2">2017H2G3</strain>
    </source>
</reference>
<dbReference type="Proteomes" id="UP000293846">
    <property type="component" value="Unassembled WGS sequence"/>
</dbReference>
<proteinExistence type="predicted"/>
<organism evidence="1 2">
    <name type="scientific">Cytobacillus praedii</name>
    <dbReference type="NCBI Taxonomy" id="1742358"/>
    <lineage>
        <taxon>Bacteria</taxon>
        <taxon>Bacillati</taxon>
        <taxon>Bacillota</taxon>
        <taxon>Bacilli</taxon>
        <taxon>Bacillales</taxon>
        <taxon>Bacillaceae</taxon>
        <taxon>Cytobacillus</taxon>
    </lineage>
</organism>
<protein>
    <submittedName>
        <fullName evidence="1">Uncharacterized protein</fullName>
    </submittedName>
</protein>
<evidence type="ECO:0000313" key="2">
    <source>
        <dbReference type="Proteomes" id="UP000293846"/>
    </source>
</evidence>
<name>A0A4V2NTF5_9BACI</name>
<dbReference type="RefSeq" id="WP_131239711.1">
    <property type="nucleotide sequence ID" value="NZ_SJTH01000129.1"/>
</dbReference>
<comment type="caution">
    <text evidence="1">The sequence shown here is derived from an EMBL/GenBank/DDBJ whole genome shotgun (WGS) entry which is preliminary data.</text>
</comment>
<dbReference type="AlphaFoldDB" id="A0A4V2NTF5"/>
<gene>
    <name evidence="1" type="ORF">E0Y62_27025</name>
</gene>
<dbReference type="EMBL" id="SJTH01000129">
    <property type="protein sequence ID" value="TCI99999.1"/>
    <property type="molecule type" value="Genomic_DNA"/>
</dbReference>
<keyword evidence="2" id="KW-1185">Reference proteome</keyword>
<evidence type="ECO:0000313" key="1">
    <source>
        <dbReference type="EMBL" id="TCI99999.1"/>
    </source>
</evidence>
<accession>A0A4V2NTF5</accession>